<dbReference type="Gene3D" id="3.30.420.10">
    <property type="entry name" value="Ribonuclease H-like superfamily/Ribonuclease H"/>
    <property type="match status" value="1"/>
</dbReference>
<evidence type="ECO:0000313" key="4">
    <source>
        <dbReference type="Proteomes" id="UP001329825"/>
    </source>
</evidence>
<feature type="domain" description="Integrase catalytic" evidence="2">
    <location>
        <begin position="53"/>
        <end position="236"/>
    </location>
</feature>
<dbReference type="Pfam" id="PF24764">
    <property type="entry name" value="rva_4"/>
    <property type="match status" value="1"/>
</dbReference>
<dbReference type="InterPro" id="IPR058913">
    <property type="entry name" value="Integrase_dom_put"/>
</dbReference>
<dbReference type="Proteomes" id="UP001329825">
    <property type="component" value="Chromosome 9"/>
</dbReference>
<evidence type="ECO:0000313" key="3">
    <source>
        <dbReference type="EMBL" id="WRT69810.1"/>
    </source>
</evidence>
<dbReference type="SUPFAM" id="SSF53098">
    <property type="entry name" value="Ribonuclease H-like"/>
    <property type="match status" value="1"/>
</dbReference>
<keyword evidence="1" id="KW-0694">RNA-binding</keyword>
<sequence length="361" mass="42253">MVFHMGSGLEGEKGVHSGLKELGVKVTQKRVRDALKVFYNRPGKERRAIIRRVYHVPFINSLWHIDGHHKLGPWGIVIHGAIDGFSRRIMYIFVADNNRASTVLSAFLRATEKYGWPSRVRADLGKENWEVKAQMEKVRGLNRGSFIQGPSTHNQRIERLWVDIQQWSTARYRQQFIYYEEQGYLCRDDPLEMWALHFVYIPTLRKALEFFVERWNNHGIPTEKNSTPVQLWHRNLRAAEKIQLSPIQHVDPLTGYLEDHYDDPDAAKRFEDYGVDHFKGRSGHQLNDNDPHKKTPAILSSLPEDVRAMLESLEFRQRIEEVAGDDRWTWPPPADFGLERYLTVVQEVNRIVRQEFPALYS</sequence>
<proteinExistence type="predicted"/>
<gene>
    <name evidence="3" type="ORF">IL334_006801</name>
</gene>
<dbReference type="GeneID" id="87958931"/>
<dbReference type="RefSeq" id="XP_062794549.1">
    <property type="nucleotide sequence ID" value="XM_062938498.1"/>
</dbReference>
<protein>
    <recommendedName>
        <fullName evidence="2">Integrase catalytic domain-containing protein</fullName>
    </recommendedName>
</protein>
<dbReference type="InterPro" id="IPR036397">
    <property type="entry name" value="RNaseH_sf"/>
</dbReference>
<accession>A0ABZ1D7B0</accession>
<dbReference type="PROSITE" id="PS50994">
    <property type="entry name" value="INTEGRASE"/>
    <property type="match status" value="1"/>
</dbReference>
<dbReference type="InterPro" id="IPR001584">
    <property type="entry name" value="Integrase_cat-core"/>
</dbReference>
<evidence type="ECO:0000256" key="1">
    <source>
        <dbReference type="ARBA" id="ARBA00022884"/>
    </source>
</evidence>
<dbReference type="EMBL" id="CP141889">
    <property type="protein sequence ID" value="WRT69810.1"/>
    <property type="molecule type" value="Genomic_DNA"/>
</dbReference>
<dbReference type="InterPro" id="IPR012337">
    <property type="entry name" value="RNaseH-like_sf"/>
</dbReference>
<dbReference type="PANTHER" id="PTHR46791:SF5">
    <property type="entry name" value="CLR5 DOMAIN-CONTAINING PROTEIN-RELATED"/>
    <property type="match status" value="1"/>
</dbReference>
<organism evidence="3 4">
    <name type="scientific">Kwoniella shivajii</name>
    <dbReference type="NCBI Taxonomy" id="564305"/>
    <lineage>
        <taxon>Eukaryota</taxon>
        <taxon>Fungi</taxon>
        <taxon>Dikarya</taxon>
        <taxon>Basidiomycota</taxon>
        <taxon>Agaricomycotina</taxon>
        <taxon>Tremellomycetes</taxon>
        <taxon>Tremellales</taxon>
        <taxon>Cryptococcaceae</taxon>
        <taxon>Kwoniella</taxon>
    </lineage>
</organism>
<keyword evidence="4" id="KW-1185">Reference proteome</keyword>
<name>A0ABZ1D7B0_9TREE</name>
<dbReference type="PANTHER" id="PTHR46791">
    <property type="entry name" value="EXPRESSED PROTEIN"/>
    <property type="match status" value="1"/>
</dbReference>
<evidence type="ECO:0000259" key="2">
    <source>
        <dbReference type="PROSITE" id="PS50994"/>
    </source>
</evidence>
<reference evidence="3 4" key="1">
    <citation type="submission" date="2024-01" db="EMBL/GenBank/DDBJ databases">
        <title>Comparative genomics of Cryptococcus and Kwoniella reveals pathogenesis evolution and contrasting modes of karyotype evolution via chromosome fusion or intercentromeric recombination.</title>
        <authorList>
            <person name="Coelho M.A."/>
            <person name="David-Palma M."/>
            <person name="Shea T."/>
            <person name="Bowers K."/>
            <person name="McGinley-Smith S."/>
            <person name="Mohammad A.W."/>
            <person name="Gnirke A."/>
            <person name="Yurkov A.M."/>
            <person name="Nowrousian M."/>
            <person name="Sun S."/>
            <person name="Cuomo C.A."/>
            <person name="Heitman J."/>
        </authorList>
    </citation>
    <scope>NUCLEOTIDE SEQUENCE [LARGE SCALE GENOMIC DNA]</scope>
    <source>
        <strain evidence="3">CBS 11374</strain>
    </source>
</reference>